<dbReference type="VEuPathDB" id="FungiDB:SeMB42_g01734"/>
<dbReference type="PANTHER" id="PTHR12175">
    <property type="entry name" value="AD039 HT014 THIOREDOXIN FAMILY TRP26"/>
    <property type="match status" value="1"/>
</dbReference>
<evidence type="ECO:0000313" key="6">
    <source>
        <dbReference type="Proteomes" id="UP000317494"/>
    </source>
</evidence>
<sequence>MSHHHHDGHDHEHDEARNGGHSHDHDPADRGIEASLFKQIHIDKIRSLNEHEEGAGSKIFKSWDKRFAREPYLESDADQQLIIFVPFTGMVKLKSILILGGPGGMMPKTLKVFTNREDVDFDNVDSIQPLQEWELIDTTALALNDTGVPEYPTRMSKFTSVRNISLYISSNYGDDITRISYIGFKGEWTEFKKDPIITIYEAAPNPTDHVKLKDRVESMIQ</sequence>
<feature type="compositionally biased region" description="Basic and acidic residues" evidence="2">
    <location>
        <begin position="7"/>
        <end position="29"/>
    </location>
</feature>
<dbReference type="Gene3D" id="2.60.120.470">
    <property type="entry name" value="PITH domain"/>
    <property type="match status" value="1"/>
</dbReference>
<keyword evidence="6" id="KW-1185">Reference proteome</keyword>
<evidence type="ECO:0000313" key="4">
    <source>
        <dbReference type="EMBL" id="TPX49084.1"/>
    </source>
</evidence>
<dbReference type="GO" id="GO:0005634">
    <property type="term" value="C:nucleus"/>
    <property type="evidence" value="ECO:0007669"/>
    <property type="project" value="TreeGrafter"/>
</dbReference>
<gene>
    <name evidence="4" type="ORF">SeLEV6574_g01670</name>
    <name evidence="5" type="ORF">SeMB42_g01734</name>
</gene>
<dbReference type="Proteomes" id="UP000320475">
    <property type="component" value="Unassembled WGS sequence"/>
</dbReference>
<organism evidence="4 7">
    <name type="scientific">Synchytrium endobioticum</name>
    <dbReference type="NCBI Taxonomy" id="286115"/>
    <lineage>
        <taxon>Eukaryota</taxon>
        <taxon>Fungi</taxon>
        <taxon>Fungi incertae sedis</taxon>
        <taxon>Chytridiomycota</taxon>
        <taxon>Chytridiomycota incertae sedis</taxon>
        <taxon>Chytridiomycetes</taxon>
        <taxon>Synchytriales</taxon>
        <taxon>Synchytriaceae</taxon>
        <taxon>Synchytrium</taxon>
    </lineage>
</organism>
<dbReference type="OrthoDB" id="2635at2759"/>
<dbReference type="SUPFAM" id="SSF49785">
    <property type="entry name" value="Galactose-binding domain-like"/>
    <property type="match status" value="1"/>
</dbReference>
<dbReference type="PROSITE" id="PS51532">
    <property type="entry name" value="PITH"/>
    <property type="match status" value="1"/>
</dbReference>
<evidence type="ECO:0000313" key="5">
    <source>
        <dbReference type="EMBL" id="TPX51958.1"/>
    </source>
</evidence>
<proteinExistence type="inferred from homology"/>
<name>A0A507DBW8_9FUNG</name>
<dbReference type="Pfam" id="PF06201">
    <property type="entry name" value="PITH"/>
    <property type="match status" value="1"/>
</dbReference>
<reference evidence="6 7" key="1">
    <citation type="journal article" date="2019" name="Sci. Rep.">
        <title>Comparative genomics of chytrid fungi reveal insights into the obligate biotrophic and pathogenic lifestyle of Synchytrium endobioticum.</title>
        <authorList>
            <person name="van de Vossenberg B.T.L.H."/>
            <person name="Warris S."/>
            <person name="Nguyen H.D.T."/>
            <person name="van Gent-Pelzer M.P.E."/>
            <person name="Joly D.L."/>
            <person name="van de Geest H.C."/>
            <person name="Bonants P.J.M."/>
            <person name="Smith D.S."/>
            <person name="Levesque C.A."/>
            <person name="van der Lee T.A.J."/>
        </authorList>
    </citation>
    <scope>NUCLEOTIDE SEQUENCE [LARGE SCALE GENOMIC DNA]</scope>
    <source>
        <strain evidence="4 7">LEV6574</strain>
        <strain evidence="5 6">MB42</strain>
    </source>
</reference>
<dbReference type="Proteomes" id="UP000317494">
    <property type="component" value="Unassembled WGS sequence"/>
</dbReference>
<protein>
    <recommendedName>
        <fullName evidence="3">PITH domain-containing protein</fullName>
    </recommendedName>
</protein>
<dbReference type="InterPro" id="IPR045099">
    <property type="entry name" value="PITH1-like"/>
</dbReference>
<accession>A0A507DBW8</accession>
<dbReference type="STRING" id="286115.A0A507DBW8"/>
<dbReference type="InterPro" id="IPR008979">
    <property type="entry name" value="Galactose-bd-like_sf"/>
</dbReference>
<dbReference type="GO" id="GO:0005737">
    <property type="term" value="C:cytoplasm"/>
    <property type="evidence" value="ECO:0007669"/>
    <property type="project" value="UniProtKB-ARBA"/>
</dbReference>
<feature type="region of interest" description="Disordered" evidence="2">
    <location>
        <begin position="1"/>
        <end position="29"/>
    </location>
</feature>
<comment type="similarity">
    <text evidence="1">Belongs to the PITHD1 family.</text>
</comment>
<evidence type="ECO:0000256" key="1">
    <source>
        <dbReference type="ARBA" id="ARBA00025788"/>
    </source>
</evidence>
<evidence type="ECO:0000313" key="7">
    <source>
        <dbReference type="Proteomes" id="UP000320475"/>
    </source>
</evidence>
<dbReference type="InterPro" id="IPR037047">
    <property type="entry name" value="PITH_dom_sf"/>
</dbReference>
<dbReference type="AlphaFoldDB" id="A0A507DBW8"/>
<dbReference type="EMBL" id="QEAM01000040">
    <property type="protein sequence ID" value="TPX49084.1"/>
    <property type="molecule type" value="Genomic_DNA"/>
</dbReference>
<evidence type="ECO:0000259" key="3">
    <source>
        <dbReference type="PROSITE" id="PS51532"/>
    </source>
</evidence>
<dbReference type="InterPro" id="IPR010400">
    <property type="entry name" value="PITH_dom"/>
</dbReference>
<feature type="domain" description="PITH" evidence="3">
    <location>
        <begin position="25"/>
        <end position="204"/>
    </location>
</feature>
<dbReference type="EMBL" id="QEAN01000047">
    <property type="protein sequence ID" value="TPX51958.1"/>
    <property type="molecule type" value="Genomic_DNA"/>
</dbReference>
<dbReference type="PANTHER" id="PTHR12175:SF1">
    <property type="entry name" value="PITH DOMAIN-CONTAINING PROTEIN 1"/>
    <property type="match status" value="1"/>
</dbReference>
<comment type="caution">
    <text evidence="4">The sequence shown here is derived from an EMBL/GenBank/DDBJ whole genome shotgun (WGS) entry which is preliminary data.</text>
</comment>
<evidence type="ECO:0000256" key="2">
    <source>
        <dbReference type="SAM" id="MobiDB-lite"/>
    </source>
</evidence>